<keyword evidence="8" id="KW-1185">Reference proteome</keyword>
<evidence type="ECO:0000256" key="5">
    <source>
        <dbReference type="ARBA" id="ARBA00023163"/>
    </source>
</evidence>
<organism evidence="7 8">
    <name type="scientific">Microvenator marinus</name>
    <dbReference type="NCBI Taxonomy" id="2600177"/>
    <lineage>
        <taxon>Bacteria</taxon>
        <taxon>Deltaproteobacteria</taxon>
        <taxon>Bradymonadales</taxon>
        <taxon>Microvenatoraceae</taxon>
        <taxon>Microvenator</taxon>
    </lineage>
</organism>
<dbReference type="CDD" id="cd00009">
    <property type="entry name" value="AAA"/>
    <property type="match status" value="1"/>
</dbReference>
<dbReference type="PANTHER" id="PTHR32071">
    <property type="entry name" value="TRANSCRIPTIONAL REGULATORY PROTEIN"/>
    <property type="match status" value="1"/>
</dbReference>
<sequence length="362" mass="40469">MSDEKENEFQRSAAEGSGRYLVRNLQTLELPALKPRQGAPNFVFKDPLSYKVRELAESVAPTNSTVLLTGESGVGKEIFARFIHYASKRSHKPFEAVNCAALAPSLLESELFGHEKGAFSGAVAQHIGVFERANSGTLLLDEVSEMPVELQAKLLRVIQEREVSRVGGTETIPVDIRIIATTNRDLEQCVRDGEFRQDLYYRLNVFPLKIPALRERPKDIASLAKYYVGHLCESLDVQGKSLSEAALKRLEGYDYPGNIRELINVLERAVILSRDARVLDPEHIHFGAVSAQPDESDFGLDEDTEADDFELRFKAGDDQLTDIRRKVILATLERYGGNQTLTAQKLGVSVRTIHNKLKNYDP</sequence>
<keyword evidence="2" id="KW-0067">ATP-binding</keyword>
<name>A0A5B8XS62_9DELT</name>
<dbReference type="KEGG" id="bbae:FRD01_14360"/>
<dbReference type="InterPro" id="IPR009057">
    <property type="entry name" value="Homeodomain-like_sf"/>
</dbReference>
<dbReference type="PROSITE" id="PS00688">
    <property type="entry name" value="SIGMA54_INTERACT_3"/>
    <property type="match status" value="1"/>
</dbReference>
<evidence type="ECO:0000256" key="3">
    <source>
        <dbReference type="ARBA" id="ARBA00023015"/>
    </source>
</evidence>
<dbReference type="RefSeq" id="WP_146960781.1">
    <property type="nucleotide sequence ID" value="NZ_CP042467.1"/>
</dbReference>
<evidence type="ECO:0000313" key="8">
    <source>
        <dbReference type="Proteomes" id="UP000321595"/>
    </source>
</evidence>
<evidence type="ECO:0000256" key="2">
    <source>
        <dbReference type="ARBA" id="ARBA00022840"/>
    </source>
</evidence>
<dbReference type="PROSITE" id="PS50045">
    <property type="entry name" value="SIGMA54_INTERACT_4"/>
    <property type="match status" value="1"/>
</dbReference>
<dbReference type="PANTHER" id="PTHR32071:SF21">
    <property type="entry name" value="TRANSCRIPTIONAL REGULATORY PROTEIN FLGR"/>
    <property type="match status" value="1"/>
</dbReference>
<accession>A0A5B8XS62</accession>
<feature type="domain" description="Sigma-54 factor interaction" evidence="6">
    <location>
        <begin position="42"/>
        <end position="271"/>
    </location>
</feature>
<dbReference type="Pfam" id="PF02954">
    <property type="entry name" value="HTH_8"/>
    <property type="match status" value="1"/>
</dbReference>
<dbReference type="Gene3D" id="1.10.10.60">
    <property type="entry name" value="Homeodomain-like"/>
    <property type="match status" value="1"/>
</dbReference>
<dbReference type="InterPro" id="IPR058031">
    <property type="entry name" value="AAA_lid_NorR"/>
</dbReference>
<dbReference type="GO" id="GO:0005524">
    <property type="term" value="F:ATP binding"/>
    <property type="evidence" value="ECO:0007669"/>
    <property type="project" value="UniProtKB-KW"/>
</dbReference>
<dbReference type="Gene3D" id="3.40.50.300">
    <property type="entry name" value="P-loop containing nucleotide triphosphate hydrolases"/>
    <property type="match status" value="1"/>
</dbReference>
<dbReference type="SUPFAM" id="SSF46689">
    <property type="entry name" value="Homeodomain-like"/>
    <property type="match status" value="1"/>
</dbReference>
<dbReference type="InterPro" id="IPR003593">
    <property type="entry name" value="AAA+_ATPase"/>
</dbReference>
<evidence type="ECO:0000256" key="4">
    <source>
        <dbReference type="ARBA" id="ARBA00023125"/>
    </source>
</evidence>
<protein>
    <submittedName>
        <fullName evidence="7">Sigma-54-dependent Fis family transcriptional regulator</fullName>
    </submittedName>
</protein>
<evidence type="ECO:0000256" key="1">
    <source>
        <dbReference type="ARBA" id="ARBA00022741"/>
    </source>
</evidence>
<dbReference type="GO" id="GO:0006355">
    <property type="term" value="P:regulation of DNA-templated transcription"/>
    <property type="evidence" value="ECO:0007669"/>
    <property type="project" value="InterPro"/>
</dbReference>
<evidence type="ECO:0000313" key="7">
    <source>
        <dbReference type="EMBL" id="QED28394.1"/>
    </source>
</evidence>
<keyword evidence="1" id="KW-0547">Nucleotide-binding</keyword>
<dbReference type="InterPro" id="IPR002078">
    <property type="entry name" value="Sigma_54_int"/>
</dbReference>
<dbReference type="SMART" id="SM00382">
    <property type="entry name" value="AAA"/>
    <property type="match status" value="1"/>
</dbReference>
<evidence type="ECO:0000259" key="6">
    <source>
        <dbReference type="PROSITE" id="PS50045"/>
    </source>
</evidence>
<reference evidence="7 8" key="1">
    <citation type="submission" date="2019-08" db="EMBL/GenBank/DDBJ databases">
        <authorList>
            <person name="Liang Q."/>
        </authorList>
    </citation>
    <scope>NUCLEOTIDE SEQUENCE [LARGE SCALE GENOMIC DNA]</scope>
    <source>
        <strain evidence="7 8">V1718</strain>
    </source>
</reference>
<keyword evidence="3" id="KW-0805">Transcription regulation</keyword>
<keyword evidence="5" id="KW-0804">Transcription</keyword>
<keyword evidence="4" id="KW-0238">DNA-binding</keyword>
<dbReference type="Pfam" id="PF00158">
    <property type="entry name" value="Sigma54_activat"/>
    <property type="match status" value="1"/>
</dbReference>
<dbReference type="Proteomes" id="UP000321595">
    <property type="component" value="Chromosome"/>
</dbReference>
<dbReference type="PROSITE" id="PS00675">
    <property type="entry name" value="SIGMA54_INTERACT_1"/>
    <property type="match status" value="1"/>
</dbReference>
<dbReference type="AlphaFoldDB" id="A0A5B8XS62"/>
<dbReference type="OrthoDB" id="9763792at2"/>
<dbReference type="InterPro" id="IPR002197">
    <property type="entry name" value="HTH_Fis"/>
</dbReference>
<proteinExistence type="predicted"/>
<dbReference type="InterPro" id="IPR025944">
    <property type="entry name" value="Sigma_54_int_dom_CS"/>
</dbReference>
<dbReference type="FunFam" id="3.40.50.300:FF:000006">
    <property type="entry name" value="DNA-binding transcriptional regulator NtrC"/>
    <property type="match status" value="1"/>
</dbReference>
<dbReference type="SUPFAM" id="SSF52540">
    <property type="entry name" value="P-loop containing nucleoside triphosphate hydrolases"/>
    <property type="match status" value="1"/>
</dbReference>
<dbReference type="InterPro" id="IPR025662">
    <property type="entry name" value="Sigma_54_int_dom_ATP-bd_1"/>
</dbReference>
<dbReference type="PRINTS" id="PR01590">
    <property type="entry name" value="HTHFIS"/>
</dbReference>
<dbReference type="Gene3D" id="1.10.8.60">
    <property type="match status" value="1"/>
</dbReference>
<dbReference type="InterPro" id="IPR027417">
    <property type="entry name" value="P-loop_NTPase"/>
</dbReference>
<dbReference type="GO" id="GO:0043565">
    <property type="term" value="F:sequence-specific DNA binding"/>
    <property type="evidence" value="ECO:0007669"/>
    <property type="project" value="InterPro"/>
</dbReference>
<gene>
    <name evidence="7" type="ORF">FRD01_14360</name>
</gene>
<dbReference type="EMBL" id="CP042467">
    <property type="protein sequence ID" value="QED28394.1"/>
    <property type="molecule type" value="Genomic_DNA"/>
</dbReference>
<dbReference type="Pfam" id="PF25601">
    <property type="entry name" value="AAA_lid_14"/>
    <property type="match status" value="1"/>
</dbReference>